<dbReference type="Pfam" id="PF00144">
    <property type="entry name" value="Beta-lactamase"/>
    <property type="match status" value="1"/>
</dbReference>
<dbReference type="PANTHER" id="PTHR46825">
    <property type="entry name" value="D-ALANYL-D-ALANINE-CARBOXYPEPTIDASE/ENDOPEPTIDASE AMPH"/>
    <property type="match status" value="1"/>
</dbReference>
<accession>A0A2S9PWD8</accession>
<gene>
    <name evidence="3" type="ORF">C6N75_13265</name>
</gene>
<keyword evidence="1" id="KW-0732">Signal</keyword>
<dbReference type="InterPro" id="IPR012338">
    <property type="entry name" value="Beta-lactam/transpept-like"/>
</dbReference>
<evidence type="ECO:0000313" key="4">
    <source>
        <dbReference type="Proteomes" id="UP000239322"/>
    </source>
</evidence>
<comment type="caution">
    <text evidence="3">The sequence shown here is derived from an EMBL/GenBank/DDBJ whole genome shotgun (WGS) entry which is preliminary data.</text>
</comment>
<dbReference type="RefSeq" id="WP_105869088.1">
    <property type="nucleotide sequence ID" value="NZ_PVLV01000179.1"/>
</dbReference>
<dbReference type="PANTHER" id="PTHR46825:SF7">
    <property type="entry name" value="D-ALANYL-D-ALANINE CARBOXYPEPTIDASE"/>
    <property type="match status" value="1"/>
</dbReference>
<protein>
    <submittedName>
        <fullName evidence="3">Peptidase</fullName>
    </submittedName>
</protein>
<feature type="signal peptide" evidence="1">
    <location>
        <begin position="1"/>
        <end position="30"/>
    </location>
</feature>
<dbReference type="InterPro" id="IPR001466">
    <property type="entry name" value="Beta-lactam-related"/>
</dbReference>
<proteinExistence type="predicted"/>
<dbReference type="Gene3D" id="3.40.710.10">
    <property type="entry name" value="DD-peptidase/beta-lactamase superfamily"/>
    <property type="match status" value="1"/>
</dbReference>
<dbReference type="OrthoDB" id="5177574at2"/>
<organism evidence="3 4">
    <name type="scientific">Streptomyces solincola</name>
    <dbReference type="NCBI Taxonomy" id="2100817"/>
    <lineage>
        <taxon>Bacteria</taxon>
        <taxon>Bacillati</taxon>
        <taxon>Actinomycetota</taxon>
        <taxon>Actinomycetes</taxon>
        <taxon>Kitasatosporales</taxon>
        <taxon>Streptomycetaceae</taxon>
        <taxon>Streptomyces</taxon>
    </lineage>
</organism>
<dbReference type="AlphaFoldDB" id="A0A2S9PWD8"/>
<keyword evidence="4" id="KW-1185">Reference proteome</keyword>
<sequence>MPVRVRRVAPVALVAAALTATALSAPAASAADLARPGGDRHHQRTQRAVDAVVAAGAPGMLVQVRDRHGVWNGSAGVADRTTGRERLPQDRFRAGSITKTFVAAVVLQLEAEGKLDLDDTVERRLPGVVRGNGHDGRKITLRQLLNHTSGVYGYTEDPDFQRKVFGPDFLRHRYDTHTPRQLVSIAMGHAPAFAPGTSWAYSNTNYILLGMVVEKTTGRPYAQEIERRILKPLKLRATTFPGTAAALPRPSGRAYSMITGDGTVHDVTELNPSIAGAAGEVVTNTSDLQHFLRTLLRGGLLPRAQMKELTTTVPMTGAPEGYRYGLGVVSQKLSCGKEVWGHSGGIHGSSSDMVATRDGRHSLTYNVNGDFTDAQPVVEAEFCG</sequence>
<feature type="chain" id="PRO_5015721104" evidence="1">
    <location>
        <begin position="31"/>
        <end position="384"/>
    </location>
</feature>
<evidence type="ECO:0000259" key="2">
    <source>
        <dbReference type="Pfam" id="PF00144"/>
    </source>
</evidence>
<dbReference type="InterPro" id="IPR050491">
    <property type="entry name" value="AmpC-like"/>
</dbReference>
<reference evidence="3 4" key="1">
    <citation type="submission" date="2018-03" db="EMBL/GenBank/DDBJ databases">
        <title>Novel Streptomyces sp. from soil.</title>
        <authorList>
            <person name="Tan G.Y.A."/>
            <person name="Lee Z.Y."/>
        </authorList>
    </citation>
    <scope>NUCLEOTIDE SEQUENCE [LARGE SCALE GENOMIC DNA]</scope>
    <source>
        <strain evidence="3 4">ST5x</strain>
    </source>
</reference>
<feature type="domain" description="Beta-lactamase-related" evidence="2">
    <location>
        <begin position="47"/>
        <end position="373"/>
    </location>
</feature>
<evidence type="ECO:0000256" key="1">
    <source>
        <dbReference type="SAM" id="SignalP"/>
    </source>
</evidence>
<dbReference type="EMBL" id="PVLV01000179">
    <property type="protein sequence ID" value="PRH78744.1"/>
    <property type="molecule type" value="Genomic_DNA"/>
</dbReference>
<evidence type="ECO:0000313" key="3">
    <source>
        <dbReference type="EMBL" id="PRH78744.1"/>
    </source>
</evidence>
<dbReference type="Proteomes" id="UP000239322">
    <property type="component" value="Unassembled WGS sequence"/>
</dbReference>
<name>A0A2S9PWD8_9ACTN</name>
<dbReference type="SUPFAM" id="SSF56601">
    <property type="entry name" value="beta-lactamase/transpeptidase-like"/>
    <property type="match status" value="1"/>
</dbReference>